<dbReference type="WBParaSite" id="RSKR_0000528050.1">
    <property type="protein sequence ID" value="RSKR_0000528050.1"/>
    <property type="gene ID" value="RSKR_0000528050"/>
</dbReference>
<name>A0AC35TXG9_9BILA</name>
<organism evidence="1 2">
    <name type="scientific">Rhabditophanes sp. KR3021</name>
    <dbReference type="NCBI Taxonomy" id="114890"/>
    <lineage>
        <taxon>Eukaryota</taxon>
        <taxon>Metazoa</taxon>
        <taxon>Ecdysozoa</taxon>
        <taxon>Nematoda</taxon>
        <taxon>Chromadorea</taxon>
        <taxon>Rhabditida</taxon>
        <taxon>Tylenchina</taxon>
        <taxon>Panagrolaimomorpha</taxon>
        <taxon>Strongyloidoidea</taxon>
        <taxon>Alloionematidae</taxon>
        <taxon>Rhabditophanes</taxon>
    </lineage>
</organism>
<accession>A0AC35TXG9</accession>
<reference evidence="2" key="1">
    <citation type="submission" date="2016-11" db="UniProtKB">
        <authorList>
            <consortium name="WormBaseParasite"/>
        </authorList>
    </citation>
    <scope>IDENTIFICATION</scope>
    <source>
        <strain evidence="2">KR3021</strain>
    </source>
</reference>
<proteinExistence type="predicted"/>
<evidence type="ECO:0000313" key="1">
    <source>
        <dbReference type="Proteomes" id="UP000095286"/>
    </source>
</evidence>
<protein>
    <submittedName>
        <fullName evidence="2">Uncharacterized protein</fullName>
    </submittedName>
</protein>
<sequence length="347" mass="40980">MNFNSLPTINVCIEATEIIPLQFIGYIEPHTRALLDENDVGSRVLLLTYASMIFNSPDYPTARNDFIRFLSGMSIPRKHGIMIFREMPFLFQPLTIHFQRLVLERLSIDSPVNCFFWDQKLKKMFDDEDSLVLDLEKLGMCRMSLSHDSLMNVNYVFWRFLQFYYENDRELELVQTLFNEWLLARPNEPNHIVPNDLALRMQDIFLAIIGGTVSNALVQIEVKKMDLETYGGQNKRNLLAKKKQNCKCSFYVLFRKIRPFYVSYCNQIGQAHQAEKLEDARTIELLKEKIKVVEKRVKELEHRSSHKILQQAAVQKAFQDFETRGKYYRLDEDYLVRKKKLFTISYN</sequence>
<dbReference type="Proteomes" id="UP000095286">
    <property type="component" value="Unplaced"/>
</dbReference>
<evidence type="ECO:0000313" key="2">
    <source>
        <dbReference type="WBParaSite" id="RSKR_0000528050.1"/>
    </source>
</evidence>